<dbReference type="InterPro" id="IPR058940">
    <property type="entry name" value="mS26_fungi"/>
</dbReference>
<feature type="compositionally biased region" description="Low complexity" evidence="1">
    <location>
        <begin position="23"/>
        <end position="33"/>
    </location>
</feature>
<dbReference type="AlphaFoldDB" id="A0AAN6VJR0"/>
<evidence type="ECO:0000313" key="2">
    <source>
        <dbReference type="EMBL" id="KAK4152534.1"/>
    </source>
</evidence>
<dbReference type="EMBL" id="MU856971">
    <property type="protein sequence ID" value="KAK4152534.1"/>
    <property type="molecule type" value="Genomic_DNA"/>
</dbReference>
<evidence type="ECO:0000313" key="3">
    <source>
        <dbReference type="Proteomes" id="UP001302745"/>
    </source>
</evidence>
<protein>
    <submittedName>
        <fullName evidence="2">Uncharacterized protein</fullName>
    </submittedName>
</protein>
<name>A0AAN6VJR0_9PEZI</name>
<proteinExistence type="predicted"/>
<dbReference type="CDD" id="cd23703">
    <property type="entry name" value="mS26_PET12"/>
    <property type="match status" value="1"/>
</dbReference>
<feature type="region of interest" description="Disordered" evidence="1">
    <location>
        <begin position="285"/>
        <end position="318"/>
    </location>
</feature>
<organism evidence="2 3">
    <name type="scientific">Chaetomidium leptoderma</name>
    <dbReference type="NCBI Taxonomy" id="669021"/>
    <lineage>
        <taxon>Eukaryota</taxon>
        <taxon>Fungi</taxon>
        <taxon>Dikarya</taxon>
        <taxon>Ascomycota</taxon>
        <taxon>Pezizomycotina</taxon>
        <taxon>Sordariomycetes</taxon>
        <taxon>Sordariomycetidae</taxon>
        <taxon>Sordariales</taxon>
        <taxon>Chaetomiaceae</taxon>
        <taxon>Chaetomidium</taxon>
    </lineage>
</organism>
<feature type="region of interest" description="Disordered" evidence="1">
    <location>
        <begin position="152"/>
        <end position="172"/>
    </location>
</feature>
<reference evidence="2" key="1">
    <citation type="journal article" date="2023" name="Mol. Phylogenet. Evol.">
        <title>Genome-scale phylogeny and comparative genomics of the fungal order Sordariales.</title>
        <authorList>
            <person name="Hensen N."/>
            <person name="Bonometti L."/>
            <person name="Westerberg I."/>
            <person name="Brannstrom I.O."/>
            <person name="Guillou S."/>
            <person name="Cros-Aarteil S."/>
            <person name="Calhoun S."/>
            <person name="Haridas S."/>
            <person name="Kuo A."/>
            <person name="Mondo S."/>
            <person name="Pangilinan J."/>
            <person name="Riley R."/>
            <person name="LaButti K."/>
            <person name="Andreopoulos B."/>
            <person name="Lipzen A."/>
            <person name="Chen C."/>
            <person name="Yan M."/>
            <person name="Daum C."/>
            <person name="Ng V."/>
            <person name="Clum A."/>
            <person name="Steindorff A."/>
            <person name="Ohm R.A."/>
            <person name="Martin F."/>
            <person name="Silar P."/>
            <person name="Natvig D.O."/>
            <person name="Lalanne C."/>
            <person name="Gautier V."/>
            <person name="Ament-Velasquez S.L."/>
            <person name="Kruys A."/>
            <person name="Hutchinson M.I."/>
            <person name="Powell A.J."/>
            <person name="Barry K."/>
            <person name="Miller A.N."/>
            <person name="Grigoriev I.V."/>
            <person name="Debuchy R."/>
            <person name="Gladieux P."/>
            <person name="Hiltunen Thoren M."/>
            <person name="Johannesson H."/>
        </authorList>
    </citation>
    <scope>NUCLEOTIDE SEQUENCE</scope>
    <source>
        <strain evidence="2">CBS 538.74</strain>
    </source>
</reference>
<evidence type="ECO:0000256" key="1">
    <source>
        <dbReference type="SAM" id="MobiDB-lite"/>
    </source>
</evidence>
<reference evidence="2" key="2">
    <citation type="submission" date="2023-05" db="EMBL/GenBank/DDBJ databases">
        <authorList>
            <consortium name="Lawrence Berkeley National Laboratory"/>
            <person name="Steindorff A."/>
            <person name="Hensen N."/>
            <person name="Bonometti L."/>
            <person name="Westerberg I."/>
            <person name="Brannstrom I.O."/>
            <person name="Guillou S."/>
            <person name="Cros-Aarteil S."/>
            <person name="Calhoun S."/>
            <person name="Haridas S."/>
            <person name="Kuo A."/>
            <person name="Mondo S."/>
            <person name="Pangilinan J."/>
            <person name="Riley R."/>
            <person name="Labutti K."/>
            <person name="Andreopoulos B."/>
            <person name="Lipzen A."/>
            <person name="Chen C."/>
            <person name="Yanf M."/>
            <person name="Daum C."/>
            <person name="Ng V."/>
            <person name="Clum A."/>
            <person name="Ohm R."/>
            <person name="Martin F."/>
            <person name="Silar P."/>
            <person name="Natvig D."/>
            <person name="Lalanne C."/>
            <person name="Gautier V."/>
            <person name="Ament-Velasquez S.L."/>
            <person name="Kruys A."/>
            <person name="Hutchinson M.I."/>
            <person name="Powell A.J."/>
            <person name="Barry K."/>
            <person name="Miller A.N."/>
            <person name="Grigoriev I.V."/>
            <person name="Debuchy R."/>
            <person name="Gladieux P."/>
            <person name="Thoren M.H."/>
            <person name="Johannesson H."/>
        </authorList>
    </citation>
    <scope>NUCLEOTIDE SEQUENCE</scope>
    <source>
        <strain evidence="2">CBS 538.74</strain>
    </source>
</reference>
<gene>
    <name evidence="2" type="ORF">C8A00DRAFT_16161</name>
</gene>
<accession>A0AAN6VJR0</accession>
<sequence>MAPPLSRPSICGLQAALSSCRISTTTTTKTSTSPWRAFSTTPSTSGRAGLAVPPESPKYITIPEPPQASEPKLPKLKGHLPIPRDMFPKREGNRKVKPGYIAAATKVSKAELADQPPKSEEEARHRVMAAARRSAFASGIQGLYVRKTQRVQRTQARSERRRQANQAAATAPERLDDVLTRPTVRTSTALETSVAADPHRFAVAEASRARHAQQAALRAEARRDSIAQLYVAAQSFIIDEAALEARVNHIFTTEYHKLGSADRGQSIWDQERAPISVADLQAQMNGSSTKMTEHRRSPVLKTTQRQKSVAEELTGGKL</sequence>
<dbReference type="Proteomes" id="UP001302745">
    <property type="component" value="Unassembled WGS sequence"/>
</dbReference>
<dbReference type="PROSITE" id="PS51257">
    <property type="entry name" value="PROKAR_LIPOPROTEIN"/>
    <property type="match status" value="1"/>
</dbReference>
<comment type="caution">
    <text evidence="2">The sequence shown here is derived from an EMBL/GenBank/DDBJ whole genome shotgun (WGS) entry which is preliminary data.</text>
</comment>
<feature type="region of interest" description="Disordered" evidence="1">
    <location>
        <begin position="22"/>
        <end position="92"/>
    </location>
</feature>
<keyword evidence="3" id="KW-1185">Reference proteome</keyword>